<evidence type="ECO:0000256" key="2">
    <source>
        <dbReference type="ARBA" id="ARBA00001947"/>
    </source>
</evidence>
<dbReference type="EC" id="4.2.99.18" evidence="6"/>
<gene>
    <name evidence="23" type="ORF">AXF15_04320</name>
</gene>
<dbReference type="Proteomes" id="UP000063964">
    <property type="component" value="Chromosome"/>
</dbReference>
<dbReference type="SUPFAM" id="SSF81624">
    <property type="entry name" value="N-terminal domain of MutM-like DNA repair proteins"/>
    <property type="match status" value="1"/>
</dbReference>
<dbReference type="GO" id="GO:0034039">
    <property type="term" value="F:8-oxo-7,8-dihydroguanine DNA N-glycosylase activity"/>
    <property type="evidence" value="ECO:0007669"/>
    <property type="project" value="TreeGrafter"/>
</dbReference>
<keyword evidence="13" id="KW-0238">DNA-binding</keyword>
<dbReference type="CDD" id="cd08966">
    <property type="entry name" value="EcFpg-like_N"/>
    <property type="match status" value="1"/>
</dbReference>
<evidence type="ECO:0000259" key="22">
    <source>
        <dbReference type="PROSITE" id="PS51068"/>
    </source>
</evidence>
<evidence type="ECO:0000256" key="3">
    <source>
        <dbReference type="ARBA" id="ARBA00009409"/>
    </source>
</evidence>
<proteinExistence type="inferred from homology"/>
<evidence type="ECO:0000313" key="23">
    <source>
        <dbReference type="EMBL" id="AMD92411.1"/>
    </source>
</evidence>
<dbReference type="InterPro" id="IPR000214">
    <property type="entry name" value="Znf_DNA_glyclase/AP_lyase"/>
</dbReference>
<feature type="domain" description="FPG-type" evidence="21">
    <location>
        <begin position="234"/>
        <end position="268"/>
    </location>
</feature>
<dbReference type="SUPFAM" id="SSF46946">
    <property type="entry name" value="S13-like H2TH domain"/>
    <property type="match status" value="1"/>
</dbReference>
<name>A0A0X8JPC8_9BACT</name>
<evidence type="ECO:0000256" key="16">
    <source>
        <dbReference type="ARBA" id="ARBA00023268"/>
    </source>
</evidence>
<comment type="catalytic activity">
    <reaction evidence="1">
        <text>Hydrolysis of DNA containing ring-opened 7-methylguanine residues, releasing 2,6-diamino-4-hydroxy-5-(N-methyl)formamidopyrimidine.</text>
        <dbReference type="EC" id="3.2.2.23"/>
    </reaction>
</comment>
<feature type="domain" description="Formamidopyrimidine-DNA glycosylase catalytic" evidence="22">
    <location>
        <begin position="2"/>
        <end position="111"/>
    </location>
</feature>
<dbReference type="EMBL" id="CP014230">
    <property type="protein sequence ID" value="AMD92411.1"/>
    <property type="molecule type" value="Genomic_DNA"/>
</dbReference>
<evidence type="ECO:0000256" key="10">
    <source>
        <dbReference type="ARBA" id="ARBA00022771"/>
    </source>
</evidence>
<comment type="subunit">
    <text evidence="4">Monomer.</text>
</comment>
<dbReference type="PANTHER" id="PTHR22993">
    <property type="entry name" value="FORMAMIDOPYRIMIDINE-DNA GLYCOSYLASE"/>
    <property type="match status" value="1"/>
</dbReference>
<evidence type="ECO:0000256" key="13">
    <source>
        <dbReference type="ARBA" id="ARBA00023125"/>
    </source>
</evidence>
<organism evidence="23 24">
    <name type="scientific">Desulfomicrobium orale DSM 12838</name>
    <dbReference type="NCBI Taxonomy" id="888061"/>
    <lineage>
        <taxon>Bacteria</taxon>
        <taxon>Pseudomonadati</taxon>
        <taxon>Thermodesulfobacteriota</taxon>
        <taxon>Desulfovibrionia</taxon>
        <taxon>Desulfovibrionales</taxon>
        <taxon>Desulfomicrobiaceae</taxon>
        <taxon>Desulfomicrobium</taxon>
    </lineage>
</organism>
<dbReference type="FunFam" id="1.10.8.50:FF:000003">
    <property type="entry name" value="Formamidopyrimidine-DNA glycosylase"/>
    <property type="match status" value="1"/>
</dbReference>
<comment type="catalytic activity">
    <reaction evidence="19">
        <text>2'-deoxyribonucleotide-(2'-deoxyribose 5'-phosphate)-2'-deoxyribonucleotide-DNA = a 3'-end 2'-deoxyribonucleotide-(2,3-dehydro-2,3-deoxyribose 5'-phosphate)-DNA + a 5'-end 5'-phospho-2'-deoxyribonucleoside-DNA + H(+)</text>
        <dbReference type="Rhea" id="RHEA:66592"/>
        <dbReference type="Rhea" id="RHEA-COMP:13180"/>
        <dbReference type="Rhea" id="RHEA-COMP:16897"/>
        <dbReference type="Rhea" id="RHEA-COMP:17067"/>
        <dbReference type="ChEBI" id="CHEBI:15378"/>
        <dbReference type="ChEBI" id="CHEBI:136412"/>
        <dbReference type="ChEBI" id="CHEBI:157695"/>
        <dbReference type="ChEBI" id="CHEBI:167181"/>
        <dbReference type="EC" id="4.2.99.18"/>
    </reaction>
</comment>
<evidence type="ECO:0000256" key="17">
    <source>
        <dbReference type="ARBA" id="ARBA00023295"/>
    </source>
</evidence>
<dbReference type="PANTHER" id="PTHR22993:SF9">
    <property type="entry name" value="FORMAMIDOPYRIMIDINE-DNA GLYCOSYLASE"/>
    <property type="match status" value="1"/>
</dbReference>
<keyword evidence="17" id="KW-0326">Glycosidase</keyword>
<dbReference type="NCBIfam" id="TIGR00577">
    <property type="entry name" value="fpg"/>
    <property type="match status" value="1"/>
</dbReference>
<evidence type="ECO:0000256" key="6">
    <source>
        <dbReference type="ARBA" id="ARBA00012720"/>
    </source>
</evidence>
<keyword evidence="11" id="KW-0378">Hydrolase</keyword>
<keyword evidence="12" id="KW-0862">Zinc</keyword>
<evidence type="ECO:0000256" key="14">
    <source>
        <dbReference type="ARBA" id="ARBA00023204"/>
    </source>
</evidence>
<evidence type="ECO:0000256" key="19">
    <source>
        <dbReference type="ARBA" id="ARBA00044632"/>
    </source>
</evidence>
<comment type="cofactor">
    <cofactor evidence="2">
        <name>Zn(2+)</name>
        <dbReference type="ChEBI" id="CHEBI:29105"/>
    </cofactor>
</comment>
<dbReference type="GO" id="GO:0006284">
    <property type="term" value="P:base-excision repair"/>
    <property type="evidence" value="ECO:0007669"/>
    <property type="project" value="InterPro"/>
</dbReference>
<dbReference type="KEGG" id="doa:AXF15_04320"/>
<dbReference type="NCBIfam" id="NF002211">
    <property type="entry name" value="PRK01103.1"/>
    <property type="match status" value="1"/>
</dbReference>
<dbReference type="AlphaFoldDB" id="A0A0X8JPC8"/>
<evidence type="ECO:0000256" key="9">
    <source>
        <dbReference type="ARBA" id="ARBA00022763"/>
    </source>
</evidence>
<protein>
    <recommendedName>
        <fullName evidence="7">Formamidopyrimidine-DNA glycosylase</fullName>
        <ecNumber evidence="5">3.2.2.23</ecNumber>
        <ecNumber evidence="6">4.2.99.18</ecNumber>
    </recommendedName>
    <alternativeName>
        <fullName evidence="18">DNA-(apurinic or apyrimidinic site) lyase MutM</fullName>
    </alternativeName>
</protein>
<dbReference type="GO" id="GO:0140078">
    <property type="term" value="F:class I DNA-(apurinic or apyrimidinic site) endonuclease activity"/>
    <property type="evidence" value="ECO:0007669"/>
    <property type="project" value="UniProtKB-EC"/>
</dbReference>
<dbReference type="InterPro" id="IPR035937">
    <property type="entry name" value="FPG_N"/>
</dbReference>
<dbReference type="PROSITE" id="PS51066">
    <property type="entry name" value="ZF_FPG_2"/>
    <property type="match status" value="1"/>
</dbReference>
<evidence type="ECO:0000256" key="1">
    <source>
        <dbReference type="ARBA" id="ARBA00001668"/>
    </source>
</evidence>
<keyword evidence="15" id="KW-0456">Lyase</keyword>
<evidence type="ECO:0000256" key="11">
    <source>
        <dbReference type="ARBA" id="ARBA00022801"/>
    </source>
</evidence>
<dbReference type="EC" id="3.2.2.23" evidence="5"/>
<evidence type="ECO:0000256" key="5">
    <source>
        <dbReference type="ARBA" id="ARBA00012024"/>
    </source>
</evidence>
<dbReference type="GO" id="GO:0008270">
    <property type="term" value="F:zinc ion binding"/>
    <property type="evidence" value="ECO:0007669"/>
    <property type="project" value="UniProtKB-KW"/>
</dbReference>
<comment type="similarity">
    <text evidence="3">Belongs to the FPG family.</text>
</comment>
<dbReference type="Gene3D" id="3.20.190.10">
    <property type="entry name" value="MutM-like, N-terminal"/>
    <property type="match status" value="1"/>
</dbReference>
<reference evidence="24" key="1">
    <citation type="submission" date="2016-02" db="EMBL/GenBank/DDBJ databases">
        <authorList>
            <person name="Holder M.E."/>
            <person name="Ajami N.J."/>
            <person name="Petrosino J.F."/>
        </authorList>
    </citation>
    <scope>NUCLEOTIDE SEQUENCE [LARGE SCALE GENOMIC DNA]</scope>
    <source>
        <strain evidence="24">DSM 12838</strain>
    </source>
</reference>
<dbReference type="SMART" id="SM01232">
    <property type="entry name" value="H2TH"/>
    <property type="match status" value="1"/>
</dbReference>
<dbReference type="InterPro" id="IPR015886">
    <property type="entry name" value="H2TH_FPG"/>
</dbReference>
<dbReference type="InterPro" id="IPR010979">
    <property type="entry name" value="Ribosomal_uS13-like_H2TH"/>
</dbReference>
<evidence type="ECO:0000256" key="8">
    <source>
        <dbReference type="ARBA" id="ARBA00022723"/>
    </source>
</evidence>
<dbReference type="Gene3D" id="1.10.8.50">
    <property type="match status" value="1"/>
</dbReference>
<dbReference type="PROSITE" id="PS51068">
    <property type="entry name" value="FPG_CAT"/>
    <property type="match status" value="1"/>
</dbReference>
<dbReference type="RefSeq" id="WP_066603788.1">
    <property type="nucleotide sequence ID" value="NZ_CP014230.1"/>
</dbReference>
<keyword evidence="24" id="KW-1185">Reference proteome</keyword>
<dbReference type="InterPro" id="IPR012319">
    <property type="entry name" value="FPG_cat"/>
</dbReference>
<dbReference type="Pfam" id="PF06831">
    <property type="entry name" value="H2TH"/>
    <property type="match status" value="1"/>
</dbReference>
<keyword evidence="14" id="KW-0234">DNA repair</keyword>
<dbReference type="SMART" id="SM00898">
    <property type="entry name" value="Fapy_DNA_glyco"/>
    <property type="match status" value="1"/>
</dbReference>
<sequence length="272" mass="30229">MPELPEVETIARGLDAQASGQRIVKARLITPKVLLRGKPEMLEGRSIRRVVRRAKLLMAMLDNEDALIFHLKMTGRVWLAAARQPLPKHTHLVLELESGDRVIFEDQRRFGYFGLFSPAELETWDFHVSLGPEPLSISPEELAARLKGRRSAIKSLLLNQTVVAGVGNIYADESLFAARIHPASTASAIPEKRLLLLCAELQRILLAAIEAGGSTFSDYRNAYGKSGIFQEFFQVYGKKGEPCPACRRPLVAATVAGRTSTHCSRCQRRYHG</sequence>
<evidence type="ECO:0000256" key="4">
    <source>
        <dbReference type="ARBA" id="ARBA00011245"/>
    </source>
</evidence>
<evidence type="ECO:0000259" key="21">
    <source>
        <dbReference type="PROSITE" id="PS51066"/>
    </source>
</evidence>
<dbReference type="STRING" id="888061.AXF15_04320"/>
<keyword evidence="8" id="KW-0479">Metal-binding</keyword>
<evidence type="ECO:0000256" key="15">
    <source>
        <dbReference type="ARBA" id="ARBA00023239"/>
    </source>
</evidence>
<evidence type="ECO:0000256" key="20">
    <source>
        <dbReference type="PROSITE-ProRule" id="PRU00391"/>
    </source>
</evidence>
<dbReference type="SUPFAM" id="SSF57716">
    <property type="entry name" value="Glucocorticoid receptor-like (DNA-binding domain)"/>
    <property type="match status" value="1"/>
</dbReference>
<keyword evidence="10 20" id="KW-0863">Zinc-finger</keyword>
<evidence type="ECO:0000313" key="24">
    <source>
        <dbReference type="Proteomes" id="UP000063964"/>
    </source>
</evidence>
<dbReference type="GO" id="GO:0003684">
    <property type="term" value="F:damaged DNA binding"/>
    <property type="evidence" value="ECO:0007669"/>
    <property type="project" value="InterPro"/>
</dbReference>
<keyword evidence="16" id="KW-0511">Multifunctional enzyme</keyword>
<accession>A0A0X8JPC8</accession>
<keyword evidence="9" id="KW-0227">DNA damage</keyword>
<evidence type="ECO:0000256" key="12">
    <source>
        <dbReference type="ARBA" id="ARBA00022833"/>
    </source>
</evidence>
<evidence type="ECO:0000256" key="18">
    <source>
        <dbReference type="ARBA" id="ARBA00030638"/>
    </source>
</evidence>
<dbReference type="OrthoDB" id="9800855at2"/>
<dbReference type="Pfam" id="PF01149">
    <property type="entry name" value="Fapy_DNA_glyco"/>
    <property type="match status" value="1"/>
</dbReference>
<dbReference type="InterPro" id="IPR020629">
    <property type="entry name" value="FPG_Glyclase"/>
</dbReference>
<evidence type="ECO:0000256" key="7">
    <source>
        <dbReference type="ARBA" id="ARBA00016240"/>
    </source>
</evidence>